<dbReference type="InterPro" id="IPR012677">
    <property type="entry name" value="Nucleotide-bd_a/b_plait_sf"/>
</dbReference>
<organism evidence="5">
    <name type="scientific">Cuerna arida</name>
    <dbReference type="NCBI Taxonomy" id="1464854"/>
    <lineage>
        <taxon>Eukaryota</taxon>
        <taxon>Metazoa</taxon>
        <taxon>Ecdysozoa</taxon>
        <taxon>Arthropoda</taxon>
        <taxon>Hexapoda</taxon>
        <taxon>Insecta</taxon>
        <taxon>Pterygota</taxon>
        <taxon>Neoptera</taxon>
        <taxon>Paraneoptera</taxon>
        <taxon>Hemiptera</taxon>
        <taxon>Auchenorrhyncha</taxon>
        <taxon>Membracoidea</taxon>
        <taxon>Cicadellidae</taxon>
        <taxon>Cicadellinae</taxon>
        <taxon>Proconiini</taxon>
        <taxon>Cuerna</taxon>
    </lineage>
</organism>
<proteinExistence type="predicted"/>
<dbReference type="InterPro" id="IPR000504">
    <property type="entry name" value="RRM_dom"/>
</dbReference>
<evidence type="ECO:0000313" key="4">
    <source>
        <dbReference type="EMBL" id="JAS43393.1"/>
    </source>
</evidence>
<evidence type="ECO:0000259" key="3">
    <source>
        <dbReference type="PROSITE" id="PS50102"/>
    </source>
</evidence>
<evidence type="ECO:0000256" key="1">
    <source>
        <dbReference type="ARBA" id="ARBA00022884"/>
    </source>
</evidence>
<dbReference type="InterPro" id="IPR011990">
    <property type="entry name" value="TPR-like_helical_dom_sf"/>
</dbReference>
<dbReference type="SUPFAM" id="SSF48452">
    <property type="entry name" value="TPR-like"/>
    <property type="match status" value="1"/>
</dbReference>
<evidence type="ECO:0000256" key="2">
    <source>
        <dbReference type="PROSITE-ProRule" id="PRU00176"/>
    </source>
</evidence>
<dbReference type="Gene3D" id="3.30.70.330">
    <property type="match status" value="1"/>
</dbReference>
<dbReference type="GO" id="GO:0003723">
    <property type="term" value="F:RNA binding"/>
    <property type="evidence" value="ECO:0007669"/>
    <property type="project" value="UniProtKB-UniRule"/>
</dbReference>
<accession>A0A1B6F632</accession>
<dbReference type="InterPro" id="IPR035979">
    <property type="entry name" value="RBD_domain_sf"/>
</dbReference>
<dbReference type="PANTHER" id="PTHR47678">
    <property type="entry name" value="TETRATRICOPEPTIDE REPEAT PROTEIN 31"/>
    <property type="match status" value="1"/>
</dbReference>
<dbReference type="Pfam" id="PF00076">
    <property type="entry name" value="RRM_1"/>
    <property type="match status" value="1"/>
</dbReference>
<evidence type="ECO:0000313" key="5">
    <source>
        <dbReference type="EMBL" id="JAS45712.1"/>
    </source>
</evidence>
<name>A0A1B6F632_9HEMI</name>
<dbReference type="SUPFAM" id="SSF54928">
    <property type="entry name" value="RNA-binding domain, RBD"/>
    <property type="match status" value="1"/>
</dbReference>
<dbReference type="SMART" id="SM00028">
    <property type="entry name" value="TPR"/>
    <property type="match status" value="3"/>
</dbReference>
<dbReference type="CDD" id="cd00590">
    <property type="entry name" value="RRM_SF"/>
    <property type="match status" value="1"/>
</dbReference>
<dbReference type="PANTHER" id="PTHR47678:SF4">
    <property type="entry name" value="SHOCK PROTEIN 70 (HSP70)-INTERACTING PROTEIN, PUTATIVE-RELATED"/>
    <property type="match status" value="1"/>
</dbReference>
<dbReference type="PROSITE" id="PS50102">
    <property type="entry name" value="RRM"/>
    <property type="match status" value="1"/>
</dbReference>
<feature type="domain" description="RRM" evidence="3">
    <location>
        <begin position="205"/>
        <end position="278"/>
    </location>
</feature>
<keyword evidence="1 2" id="KW-0694">RNA-binding</keyword>
<gene>
    <name evidence="5" type="ORF">g.19567</name>
    <name evidence="4" type="ORF">g.19568</name>
</gene>
<sequence length="296" mass="33772">MSTLEELGNQAYQKALWNDFKGAITILDKAIAKYPRDPRLYNNRCYSYCRLKDYKSALSEAEFMVKEFPSFSKGYYRKAEILIEMKRYIEAELVLHEILKLEPNCQEAKFLLSEVQLMLLCSGGKYSVHDSIRALQLTNFNTEQAKAFLEVGGMKGANSYDKNDIYYSDEELEEPSTSSAPVAKVTTEEGEYDPYVDPSNPFKSNSIWVGNVTKKITEDSIKPIFSKFGKIKSIIVQHQNFCAFVNYMEPSMAANAMKKFQQNYPVADTVLVIRYPDNAKANAMMFGNKKNGIKIK</sequence>
<dbReference type="EMBL" id="GECZ01026376">
    <property type="protein sequence ID" value="JAS43393.1"/>
    <property type="molecule type" value="Transcribed_RNA"/>
</dbReference>
<dbReference type="AlphaFoldDB" id="A0A1B6F632"/>
<reference evidence="5" key="1">
    <citation type="submission" date="2015-11" db="EMBL/GenBank/DDBJ databases">
        <title>De novo transcriptome assembly of four potential Pierce s Disease insect vectors from Arizona vineyards.</title>
        <authorList>
            <person name="Tassone E.E."/>
        </authorList>
    </citation>
    <scope>NUCLEOTIDE SEQUENCE</scope>
</reference>
<protein>
    <recommendedName>
        <fullName evidence="3">RRM domain-containing protein</fullName>
    </recommendedName>
</protein>
<dbReference type="EMBL" id="GECZ01024057">
    <property type="protein sequence ID" value="JAS45712.1"/>
    <property type="molecule type" value="Transcribed_RNA"/>
</dbReference>
<dbReference type="Gene3D" id="1.25.40.10">
    <property type="entry name" value="Tetratricopeptide repeat domain"/>
    <property type="match status" value="1"/>
</dbReference>
<dbReference type="InterPro" id="IPR019734">
    <property type="entry name" value="TPR_rpt"/>
</dbReference>
<dbReference type="SMART" id="SM00360">
    <property type="entry name" value="RRM"/>
    <property type="match status" value="1"/>
</dbReference>